<dbReference type="Proteomes" id="UP001175271">
    <property type="component" value="Unassembled WGS sequence"/>
</dbReference>
<evidence type="ECO:0000259" key="2">
    <source>
        <dbReference type="Pfam" id="PF01431"/>
    </source>
</evidence>
<feature type="signal peptide" evidence="1">
    <location>
        <begin position="1"/>
        <end position="17"/>
    </location>
</feature>
<dbReference type="GO" id="GO:0016485">
    <property type="term" value="P:protein processing"/>
    <property type="evidence" value="ECO:0007669"/>
    <property type="project" value="TreeGrafter"/>
</dbReference>
<dbReference type="Gene3D" id="3.40.390.10">
    <property type="entry name" value="Collagenase (Catalytic Domain)"/>
    <property type="match status" value="1"/>
</dbReference>
<dbReference type="Pfam" id="PF01431">
    <property type="entry name" value="Peptidase_M13"/>
    <property type="match status" value="1"/>
</dbReference>
<dbReference type="SUPFAM" id="SSF55486">
    <property type="entry name" value="Metalloproteases ('zincins'), catalytic domain"/>
    <property type="match status" value="1"/>
</dbReference>
<feature type="domain" description="Peptidase M13 C-terminal" evidence="2">
    <location>
        <begin position="354"/>
        <end position="540"/>
    </location>
</feature>
<dbReference type="GO" id="GO:0004222">
    <property type="term" value="F:metalloendopeptidase activity"/>
    <property type="evidence" value="ECO:0007669"/>
    <property type="project" value="InterPro"/>
</dbReference>
<dbReference type="PROSITE" id="PS51885">
    <property type="entry name" value="NEPRILYSIN"/>
    <property type="match status" value="1"/>
</dbReference>
<dbReference type="PANTHER" id="PTHR11733">
    <property type="entry name" value="ZINC METALLOPROTEASE FAMILY M13 NEPRILYSIN-RELATED"/>
    <property type="match status" value="1"/>
</dbReference>
<gene>
    <name evidence="3" type="ORF">QR680_008689</name>
</gene>
<proteinExistence type="predicted"/>
<dbReference type="GO" id="GO:0005886">
    <property type="term" value="C:plasma membrane"/>
    <property type="evidence" value="ECO:0007669"/>
    <property type="project" value="TreeGrafter"/>
</dbReference>
<keyword evidence="4" id="KW-1185">Reference proteome</keyword>
<dbReference type="InterPro" id="IPR024079">
    <property type="entry name" value="MetalloPept_cat_dom_sf"/>
</dbReference>
<dbReference type="EMBL" id="JAUCMV010000001">
    <property type="protein sequence ID" value="KAK0424483.1"/>
    <property type="molecule type" value="Genomic_DNA"/>
</dbReference>
<feature type="chain" id="PRO_5041272580" description="Peptidase M13 C-terminal domain-containing protein" evidence="1">
    <location>
        <begin position="18"/>
        <end position="546"/>
    </location>
</feature>
<accession>A0AA39IJU2</accession>
<protein>
    <recommendedName>
        <fullName evidence="2">Peptidase M13 C-terminal domain-containing protein</fullName>
    </recommendedName>
</protein>
<name>A0AA39IJU2_9BILA</name>
<dbReference type="PANTHER" id="PTHR11733:SF233">
    <property type="entry name" value="PEPTIDASE M13 C-TERMINAL DOMAIN-CONTAINING PROTEIN"/>
    <property type="match status" value="1"/>
</dbReference>
<dbReference type="InterPro" id="IPR018497">
    <property type="entry name" value="Peptidase_M13_C"/>
</dbReference>
<keyword evidence="1" id="KW-0732">Signal</keyword>
<organism evidence="3 4">
    <name type="scientific">Steinernema hermaphroditum</name>
    <dbReference type="NCBI Taxonomy" id="289476"/>
    <lineage>
        <taxon>Eukaryota</taxon>
        <taxon>Metazoa</taxon>
        <taxon>Ecdysozoa</taxon>
        <taxon>Nematoda</taxon>
        <taxon>Chromadorea</taxon>
        <taxon>Rhabditida</taxon>
        <taxon>Tylenchina</taxon>
        <taxon>Panagrolaimomorpha</taxon>
        <taxon>Strongyloidoidea</taxon>
        <taxon>Steinernematidae</taxon>
        <taxon>Steinernema</taxon>
    </lineage>
</organism>
<comment type="caution">
    <text evidence="3">The sequence shown here is derived from an EMBL/GenBank/DDBJ whole genome shotgun (WGS) entry which is preliminary data.</text>
</comment>
<evidence type="ECO:0000256" key="1">
    <source>
        <dbReference type="SAM" id="SignalP"/>
    </source>
</evidence>
<dbReference type="AlphaFoldDB" id="A0AA39IJU2"/>
<reference evidence="3" key="1">
    <citation type="submission" date="2023-06" db="EMBL/GenBank/DDBJ databases">
        <title>Genomic analysis of the entomopathogenic nematode Steinernema hermaphroditum.</title>
        <authorList>
            <person name="Schwarz E.M."/>
            <person name="Heppert J.K."/>
            <person name="Baniya A."/>
            <person name="Schwartz H.T."/>
            <person name="Tan C.-H."/>
            <person name="Antoshechkin I."/>
            <person name="Sternberg P.W."/>
            <person name="Goodrich-Blair H."/>
            <person name="Dillman A.R."/>
        </authorList>
    </citation>
    <scope>NUCLEOTIDE SEQUENCE</scope>
    <source>
        <strain evidence="3">PS9179</strain>
        <tissue evidence="3">Whole animal</tissue>
    </source>
</reference>
<dbReference type="InterPro" id="IPR000718">
    <property type="entry name" value="Peptidase_M13"/>
</dbReference>
<evidence type="ECO:0000313" key="3">
    <source>
        <dbReference type="EMBL" id="KAK0424483.1"/>
    </source>
</evidence>
<evidence type="ECO:0000313" key="4">
    <source>
        <dbReference type="Proteomes" id="UP001175271"/>
    </source>
</evidence>
<sequence>MLPFLLLLLSAFGDSESTPCSNFQEYACTTPLGKQIPIGSSFYVEAVPHLKVYGKDSVMKILEKAGDSSCRSRSSKHGQRPSQPGYLAAFGVNQHFDISVSVRKRTIEFVSTDQSRESVRTVRPFSKCPHGVQKHVRDFFSVVDPNRRFRFDRFSVTYDRDTLKEEASRGKRSVEEKLLKYGGVLREKDDPFGHLNFDFASYMNLLYAHILLPVNPDLVHSPELVDELHKMAFDIKGEITHQINETSWVTKKEKAKIVRLFESKHVHFGAPREFLNGVMVNEALSWFQTTFLALHNDTDVMQRLSNEEQSCPFFYKAIFRFAHNSFKLHHDDFDFKSYVSSSFPLSTIPYYLYNAFIFLPTNEIFFPSPFIYDYKAEYPLAFKYGSIGQTIGHEMFHAPDLNLLLERSRECYEEHYGSFTFTHCQKEGPTENCIPLEPPGAMKAAEGFADIQSVRAGVRAVQRLHGDKEQNLDLYFQGLGAVFCESYKEYRSKLDIEAIWSEVFFNAHPRAEIRVNAMVRQLQEFTDHFHCRPEEKMHREDVLCGA</sequence>